<dbReference type="Proteomes" id="UP000678499">
    <property type="component" value="Unassembled WGS sequence"/>
</dbReference>
<evidence type="ECO:0000313" key="11">
    <source>
        <dbReference type="EMBL" id="CAD7284416.1"/>
    </source>
</evidence>
<evidence type="ECO:0000256" key="6">
    <source>
        <dbReference type="ARBA" id="ARBA00023054"/>
    </source>
</evidence>
<evidence type="ECO:0000256" key="5">
    <source>
        <dbReference type="ARBA" id="ARBA00022490"/>
    </source>
</evidence>
<sequence>MGDSEKTWILDSLFEFLTGEIWNVPIMIFIEGKSVIFDPEEENQQEFKAVHNEYRYLVDGLLSCYMQELEISIEDFHSACEQVTSSPMLTGKIKQTLYEQLWAADDYEAFKRMMVEKNINLQLQALDVLRKKFGMGTLAVEVSPGDQEVLTKASDLAADVQNEPMAKALASSDYEAKRLEALKPVKAPIRGVGMPEAPQLTAFDAVETPS</sequence>
<keyword evidence="7" id="KW-0969">Cilium</keyword>
<evidence type="ECO:0000256" key="1">
    <source>
        <dbReference type="ARBA" id="ARBA00004138"/>
    </source>
</evidence>
<gene>
    <name evidence="11" type="ORF">NMOB1V02_LOCUS12023</name>
</gene>
<keyword evidence="6" id="KW-0175">Coiled coil</keyword>
<dbReference type="Pfam" id="PF11527">
    <property type="entry name" value="ARL2_Bind_BART"/>
    <property type="match status" value="1"/>
</dbReference>
<dbReference type="GO" id="GO:0097546">
    <property type="term" value="C:ciliary base"/>
    <property type="evidence" value="ECO:0007669"/>
    <property type="project" value="TreeGrafter"/>
</dbReference>
<evidence type="ECO:0000256" key="3">
    <source>
        <dbReference type="ARBA" id="ARBA00007460"/>
    </source>
</evidence>
<feature type="non-terminal residue" evidence="11">
    <location>
        <position position="210"/>
    </location>
</feature>
<evidence type="ECO:0000313" key="12">
    <source>
        <dbReference type="Proteomes" id="UP000678499"/>
    </source>
</evidence>
<organism evidence="11">
    <name type="scientific">Notodromas monacha</name>
    <dbReference type="NCBI Taxonomy" id="399045"/>
    <lineage>
        <taxon>Eukaryota</taxon>
        <taxon>Metazoa</taxon>
        <taxon>Ecdysozoa</taxon>
        <taxon>Arthropoda</taxon>
        <taxon>Crustacea</taxon>
        <taxon>Oligostraca</taxon>
        <taxon>Ostracoda</taxon>
        <taxon>Podocopa</taxon>
        <taxon>Podocopida</taxon>
        <taxon>Cypridocopina</taxon>
        <taxon>Cypridoidea</taxon>
        <taxon>Cyprididae</taxon>
        <taxon>Notodromas</taxon>
    </lineage>
</organism>
<dbReference type="InterPro" id="IPR038888">
    <property type="entry name" value="CFAP36"/>
</dbReference>
<evidence type="ECO:0000256" key="8">
    <source>
        <dbReference type="ARBA" id="ARBA00023273"/>
    </source>
</evidence>
<dbReference type="EMBL" id="OA890162">
    <property type="protein sequence ID" value="CAD7284416.1"/>
    <property type="molecule type" value="Genomic_DNA"/>
</dbReference>
<evidence type="ECO:0000259" key="10">
    <source>
        <dbReference type="Pfam" id="PF11527"/>
    </source>
</evidence>
<reference evidence="11" key="1">
    <citation type="submission" date="2020-11" db="EMBL/GenBank/DDBJ databases">
        <authorList>
            <person name="Tran Van P."/>
        </authorList>
    </citation>
    <scope>NUCLEOTIDE SEQUENCE</scope>
</reference>
<dbReference type="InterPro" id="IPR042541">
    <property type="entry name" value="BART_sf"/>
</dbReference>
<feature type="domain" description="BART" evidence="10">
    <location>
        <begin position="6"/>
        <end position="122"/>
    </location>
</feature>
<evidence type="ECO:0000256" key="2">
    <source>
        <dbReference type="ARBA" id="ARBA00004496"/>
    </source>
</evidence>
<dbReference type="OrthoDB" id="272687at2759"/>
<dbReference type="PANTHER" id="PTHR21532:SF0">
    <property type="entry name" value="CILIA- AND FLAGELLA-ASSOCIATED PROTEIN 36"/>
    <property type="match status" value="1"/>
</dbReference>
<evidence type="ECO:0000256" key="9">
    <source>
        <dbReference type="ARBA" id="ARBA00031593"/>
    </source>
</evidence>
<name>A0A7R9GJ33_9CRUS</name>
<keyword evidence="12" id="KW-1185">Reference proteome</keyword>
<evidence type="ECO:0000256" key="4">
    <source>
        <dbReference type="ARBA" id="ARBA00021815"/>
    </source>
</evidence>
<dbReference type="GO" id="GO:0005930">
    <property type="term" value="C:axoneme"/>
    <property type="evidence" value="ECO:0007669"/>
    <property type="project" value="TreeGrafter"/>
</dbReference>
<dbReference type="AlphaFoldDB" id="A0A7R9GJ33"/>
<dbReference type="PANTHER" id="PTHR21532">
    <property type="entry name" value="PHOSPHODIESTERASE HL"/>
    <property type="match status" value="1"/>
</dbReference>
<dbReference type="EMBL" id="CAJPEX010008125">
    <property type="protein sequence ID" value="CAG0924568.1"/>
    <property type="molecule type" value="Genomic_DNA"/>
</dbReference>
<proteinExistence type="inferred from homology"/>
<keyword evidence="8" id="KW-0966">Cell projection</keyword>
<accession>A0A7R9GJ33</accession>
<dbReference type="Gene3D" id="1.20.1520.10">
    <property type="entry name" value="ADP-ribosylation factor-like 2-binding protein, domain"/>
    <property type="match status" value="1"/>
</dbReference>
<comment type="subcellular location">
    <subcellularLocation>
        <location evidence="1">Cell projection</location>
        <location evidence="1">Cilium</location>
    </subcellularLocation>
    <subcellularLocation>
        <location evidence="2">Cytoplasm</location>
    </subcellularLocation>
</comment>
<comment type="similarity">
    <text evidence="3">Belongs to the CFAP36 family.</text>
</comment>
<dbReference type="InterPro" id="IPR023379">
    <property type="entry name" value="BART_dom"/>
</dbReference>
<protein>
    <recommendedName>
        <fullName evidence="4">Cilia- and flagella-associated protein 36</fullName>
    </recommendedName>
    <alternativeName>
        <fullName evidence="9">Coiled-coil domain-containing protein 104</fullName>
    </alternativeName>
</protein>
<keyword evidence="5" id="KW-0963">Cytoplasm</keyword>
<evidence type="ECO:0000256" key="7">
    <source>
        <dbReference type="ARBA" id="ARBA00023069"/>
    </source>
</evidence>